<gene>
    <name evidence="1" type="ORF">ASCRUDRAFT_32779</name>
</gene>
<dbReference type="GO" id="GO:0046933">
    <property type="term" value="F:proton-transporting ATP synthase activity, rotational mechanism"/>
    <property type="evidence" value="ECO:0007669"/>
    <property type="project" value="TreeGrafter"/>
</dbReference>
<sequence length="102" mass="11409">MSFVARRQLSTLIPPKIVSVKNLGSNPNAKKMASVVEFYKALPQGDAPVKKSWGLLSKYRSAYFDGENGSVKPLLHYALFIMGVGYSLEYYFHHAAHNGEHH</sequence>
<dbReference type="STRING" id="1344418.A0A1D2VKS5"/>
<evidence type="ECO:0000313" key="2">
    <source>
        <dbReference type="Proteomes" id="UP000095038"/>
    </source>
</evidence>
<dbReference type="PANTHER" id="PTHR28161">
    <property type="entry name" value="ATP SYNTHASE SUBUNIT F, MITOCHONDRIAL"/>
    <property type="match status" value="1"/>
</dbReference>
<dbReference type="PANTHER" id="PTHR28161:SF1">
    <property type="entry name" value="ATP SYNTHASE SUBUNIT F, MITOCHONDRIAL"/>
    <property type="match status" value="1"/>
</dbReference>
<organism evidence="1 2">
    <name type="scientific">Ascoidea rubescens DSM 1968</name>
    <dbReference type="NCBI Taxonomy" id="1344418"/>
    <lineage>
        <taxon>Eukaryota</taxon>
        <taxon>Fungi</taxon>
        <taxon>Dikarya</taxon>
        <taxon>Ascomycota</taxon>
        <taxon>Saccharomycotina</taxon>
        <taxon>Saccharomycetes</taxon>
        <taxon>Ascoideaceae</taxon>
        <taxon>Ascoidea</taxon>
    </lineage>
</organism>
<dbReference type="OrthoDB" id="5561579at2759"/>
<proteinExistence type="predicted"/>
<dbReference type="RefSeq" id="XP_020048509.1">
    <property type="nucleotide sequence ID" value="XM_020190383.1"/>
</dbReference>
<dbReference type="GeneID" id="30964019"/>
<protein>
    <submittedName>
        <fullName evidence="1">Putative ATP synthase f chain mitochondrial</fullName>
    </submittedName>
</protein>
<keyword evidence="2" id="KW-1185">Reference proteome</keyword>
<dbReference type="EMBL" id="KV454477">
    <property type="protein sequence ID" value="ODV62202.1"/>
    <property type="molecule type" value="Genomic_DNA"/>
</dbReference>
<reference evidence="2" key="1">
    <citation type="submission" date="2016-05" db="EMBL/GenBank/DDBJ databases">
        <title>Comparative genomics of biotechnologically important yeasts.</title>
        <authorList>
            <consortium name="DOE Joint Genome Institute"/>
            <person name="Riley R."/>
            <person name="Haridas S."/>
            <person name="Wolfe K.H."/>
            <person name="Lopes M.R."/>
            <person name="Hittinger C.T."/>
            <person name="Goker M."/>
            <person name="Salamov A."/>
            <person name="Wisecaver J."/>
            <person name="Long T.M."/>
            <person name="Aerts A.L."/>
            <person name="Barry K."/>
            <person name="Choi C."/>
            <person name="Clum A."/>
            <person name="Coughlan A.Y."/>
            <person name="Deshpande S."/>
            <person name="Douglass A.P."/>
            <person name="Hanson S.J."/>
            <person name="Klenk H.-P."/>
            <person name="Labutti K."/>
            <person name="Lapidus A."/>
            <person name="Lindquist E."/>
            <person name="Lipzen A."/>
            <person name="Meier-Kolthoff J.P."/>
            <person name="Ohm R.A."/>
            <person name="Otillar R.P."/>
            <person name="Pangilinan J."/>
            <person name="Peng Y."/>
            <person name="Rokas A."/>
            <person name="Rosa C.A."/>
            <person name="Scheuner C."/>
            <person name="Sibirny A.A."/>
            <person name="Slot J.C."/>
            <person name="Stielow J.B."/>
            <person name="Sun H."/>
            <person name="Kurtzman C.P."/>
            <person name="Blackwell M."/>
            <person name="Grigoriev I.V."/>
            <person name="Jeffries T.W."/>
        </authorList>
    </citation>
    <scope>NUCLEOTIDE SEQUENCE [LARGE SCALE GENOMIC DNA]</scope>
    <source>
        <strain evidence="2">DSM 1968</strain>
    </source>
</reference>
<dbReference type="Pfam" id="PF10791">
    <property type="entry name" value="F1F0-ATPsyn_F"/>
    <property type="match status" value="1"/>
</dbReference>
<accession>A0A1D2VKS5</accession>
<evidence type="ECO:0000313" key="1">
    <source>
        <dbReference type="EMBL" id="ODV62202.1"/>
    </source>
</evidence>
<dbReference type="FunCoup" id="A0A1D2VKS5">
    <property type="interactions" value="90"/>
</dbReference>
<dbReference type="InParanoid" id="A0A1D2VKS5"/>
<dbReference type="Proteomes" id="UP000095038">
    <property type="component" value="Unassembled WGS sequence"/>
</dbReference>
<dbReference type="AlphaFoldDB" id="A0A1D2VKS5"/>
<dbReference type="InterPro" id="IPR019727">
    <property type="entry name" value="ATP_synth_F0_fsu_mt_fun"/>
</dbReference>
<name>A0A1D2VKS5_9ASCO</name>